<dbReference type="InterPro" id="IPR001387">
    <property type="entry name" value="Cro/C1-type_HTH"/>
</dbReference>
<evidence type="ECO:0000259" key="1">
    <source>
        <dbReference type="PROSITE" id="PS50943"/>
    </source>
</evidence>
<dbReference type="OrthoDB" id="680449at2"/>
<sequence length="185" mass="21414">MATDNIREKLNKITSKEPSKWMEDAKWRKDNKEWLKKSQAIALKVLRTLREKKMKQNELAKLLDVSDQQISKIVKGKENLTLETISKLEKALGIILFETPKERVSPTIYVPKQQFDLEIKSSKVNLILNFKTSQSEVIGNMLKQYLITGTLKEKAVTVSREERKAYPVSTVIYEPEENNNYKEAA</sequence>
<evidence type="ECO:0000313" key="3">
    <source>
        <dbReference type="Proteomes" id="UP000198432"/>
    </source>
</evidence>
<dbReference type="Pfam" id="PF01381">
    <property type="entry name" value="HTH_3"/>
    <property type="match status" value="1"/>
</dbReference>
<dbReference type="RefSeq" id="WP_089320475.1">
    <property type="nucleotide sequence ID" value="NZ_FZOQ01000017.1"/>
</dbReference>
<evidence type="ECO:0000313" key="2">
    <source>
        <dbReference type="EMBL" id="SNS92178.1"/>
    </source>
</evidence>
<proteinExistence type="predicted"/>
<protein>
    <submittedName>
        <fullName evidence="2">Helix-turn-helix</fullName>
    </submittedName>
</protein>
<keyword evidence="3" id="KW-1185">Reference proteome</keyword>
<dbReference type="GO" id="GO:0003677">
    <property type="term" value="F:DNA binding"/>
    <property type="evidence" value="ECO:0007669"/>
    <property type="project" value="InterPro"/>
</dbReference>
<name>A0A239IG08_9BACT</name>
<dbReference type="SMART" id="SM00530">
    <property type="entry name" value="HTH_XRE"/>
    <property type="match status" value="1"/>
</dbReference>
<dbReference type="CDD" id="cd00093">
    <property type="entry name" value="HTH_XRE"/>
    <property type="match status" value="1"/>
</dbReference>
<feature type="domain" description="HTH cro/C1-type" evidence="1">
    <location>
        <begin position="43"/>
        <end position="104"/>
    </location>
</feature>
<dbReference type="Proteomes" id="UP000198432">
    <property type="component" value="Unassembled WGS sequence"/>
</dbReference>
<accession>A0A239IG08</accession>
<organism evidence="2 3">
    <name type="scientific">Pontibacter ummariensis</name>
    <dbReference type="NCBI Taxonomy" id="1610492"/>
    <lineage>
        <taxon>Bacteria</taxon>
        <taxon>Pseudomonadati</taxon>
        <taxon>Bacteroidota</taxon>
        <taxon>Cytophagia</taxon>
        <taxon>Cytophagales</taxon>
        <taxon>Hymenobacteraceae</taxon>
        <taxon>Pontibacter</taxon>
    </lineage>
</organism>
<reference evidence="3" key="1">
    <citation type="submission" date="2017-06" db="EMBL/GenBank/DDBJ databases">
        <authorList>
            <person name="Varghese N."/>
            <person name="Submissions S."/>
        </authorList>
    </citation>
    <scope>NUCLEOTIDE SEQUENCE [LARGE SCALE GENOMIC DNA]</scope>
    <source>
        <strain evidence="3">NKM1</strain>
    </source>
</reference>
<gene>
    <name evidence="2" type="ORF">SAMN06296052_11723</name>
</gene>
<dbReference type="EMBL" id="FZOQ01000017">
    <property type="protein sequence ID" value="SNS92178.1"/>
    <property type="molecule type" value="Genomic_DNA"/>
</dbReference>
<dbReference type="PROSITE" id="PS50943">
    <property type="entry name" value="HTH_CROC1"/>
    <property type="match status" value="1"/>
</dbReference>
<dbReference type="InterPro" id="IPR010982">
    <property type="entry name" value="Lambda_DNA-bd_dom_sf"/>
</dbReference>
<dbReference type="AlphaFoldDB" id="A0A239IG08"/>
<dbReference type="Gene3D" id="1.10.260.40">
    <property type="entry name" value="lambda repressor-like DNA-binding domains"/>
    <property type="match status" value="1"/>
</dbReference>
<dbReference type="SUPFAM" id="SSF47413">
    <property type="entry name" value="lambda repressor-like DNA-binding domains"/>
    <property type="match status" value="1"/>
</dbReference>